<dbReference type="Proteomes" id="UP000724874">
    <property type="component" value="Unassembled WGS sequence"/>
</dbReference>
<dbReference type="InterPro" id="IPR041078">
    <property type="entry name" value="Plavaka"/>
</dbReference>
<dbReference type="EMBL" id="JADNYJ010000059">
    <property type="protein sequence ID" value="KAF8896734.1"/>
    <property type="molecule type" value="Genomic_DNA"/>
</dbReference>
<proteinExistence type="predicted"/>
<protein>
    <submittedName>
        <fullName evidence="1">Uncharacterized protein</fullName>
    </submittedName>
</protein>
<name>A0A9P5TLZ8_GYMJU</name>
<accession>A0A9P5TLZ8</accession>
<sequence>MPQIDDIKVEYHPKSHRPTKFYHLDDYAAQEGRPAEEPVADQEPWKPFRTRLDFEIAELMLDSHLNVGQSSVLLSLIRKAIAQPADFTLSSTDELEKFWTAARETRGTGFEHKSVKVDYKAEEIEFQVSTRPIWSWIEDIVDNGNIVPLFKWDAERRYRYNGSKWERFINEPCTADDWWNIQSALPDNASPVFIIIYADKSRLSSFGTAKGYPVFARCANLPADIRNGKGTGGGRLVGWLPIVTEDAGETRKKGYVNFKRIVWHKSLYEILDSIRLHGKTGFLKTCGDNIVRWLWPIILILSADYEEQCVMTLIRGLGSNGPCPVCLVPPDELADLSKTFNLRTKENMMKIYKQAQELNATDKEELLKIYGLRDVENVFWDFKYCDPYQATSWDGLHAHDSGLFGAHILPELKRLVDVLGKEYAKLLDTQVDKTPRWSGLNHFREVMKMDFTDGGKFSDIAKLVLFAAYNILTKDESPEGYAILQLLRSYLELHMYTSLSLHSESTIEAGEKALLAFEIARQEYSRVSPTKNWHFIKAHSHKHVFNDIMRKGVTRNFSTKPNEKAHSPLKDFYQLMTNFKNFGVQILKLNEKDVISTMIREQITILDELAHRKLEEEVNNSTRKHHLIGTEHVSLSSALAPCTVEFIETKLGPGDNAFKDFRKRLGKGLTSIFCTRIDVGLYDEVSPYQALHVSYESVVSWGITTDIVRAHPNFYNSPRYDCVLVDAGQGKHFFARLLYIFGIFVESEVQYLALILPFDVPIPRIEQPRGDQDLQFTRVRGRPRSKATFIHIESIVRGALLIPAHDSQEYGDEFLVFDQLDEDFWMRMKSLQLAVSLNL</sequence>
<evidence type="ECO:0000313" key="1">
    <source>
        <dbReference type="EMBL" id="KAF8896734.1"/>
    </source>
</evidence>
<reference evidence="1" key="1">
    <citation type="submission" date="2020-11" db="EMBL/GenBank/DDBJ databases">
        <authorList>
            <consortium name="DOE Joint Genome Institute"/>
            <person name="Ahrendt S."/>
            <person name="Riley R."/>
            <person name="Andreopoulos W."/>
            <person name="LaButti K."/>
            <person name="Pangilinan J."/>
            <person name="Ruiz-duenas F.J."/>
            <person name="Barrasa J.M."/>
            <person name="Sanchez-Garcia M."/>
            <person name="Camarero S."/>
            <person name="Miyauchi S."/>
            <person name="Serrano A."/>
            <person name="Linde D."/>
            <person name="Babiker R."/>
            <person name="Drula E."/>
            <person name="Ayuso-Fernandez I."/>
            <person name="Pacheco R."/>
            <person name="Padilla G."/>
            <person name="Ferreira P."/>
            <person name="Barriuso J."/>
            <person name="Kellner H."/>
            <person name="Castanera R."/>
            <person name="Alfaro M."/>
            <person name="Ramirez L."/>
            <person name="Pisabarro A.G."/>
            <person name="Kuo A."/>
            <person name="Tritt A."/>
            <person name="Lipzen A."/>
            <person name="He G."/>
            <person name="Yan M."/>
            <person name="Ng V."/>
            <person name="Cullen D."/>
            <person name="Martin F."/>
            <person name="Rosso M.-N."/>
            <person name="Henrissat B."/>
            <person name="Hibbett D."/>
            <person name="Martinez A.T."/>
            <person name="Grigoriev I.V."/>
        </authorList>
    </citation>
    <scope>NUCLEOTIDE SEQUENCE</scope>
    <source>
        <strain evidence="1">AH 44721</strain>
    </source>
</reference>
<dbReference type="AlphaFoldDB" id="A0A9P5TLZ8"/>
<gene>
    <name evidence="1" type="ORF">CPB84DRAFT_1681981</name>
</gene>
<organism evidence="1 2">
    <name type="scientific">Gymnopilus junonius</name>
    <name type="common">Spectacular rustgill mushroom</name>
    <name type="synonym">Gymnopilus spectabilis subsp. junonius</name>
    <dbReference type="NCBI Taxonomy" id="109634"/>
    <lineage>
        <taxon>Eukaryota</taxon>
        <taxon>Fungi</taxon>
        <taxon>Dikarya</taxon>
        <taxon>Basidiomycota</taxon>
        <taxon>Agaricomycotina</taxon>
        <taxon>Agaricomycetes</taxon>
        <taxon>Agaricomycetidae</taxon>
        <taxon>Agaricales</taxon>
        <taxon>Agaricineae</taxon>
        <taxon>Hymenogastraceae</taxon>
        <taxon>Gymnopilus</taxon>
    </lineage>
</organism>
<keyword evidence="2" id="KW-1185">Reference proteome</keyword>
<comment type="caution">
    <text evidence="1">The sequence shown here is derived from an EMBL/GenBank/DDBJ whole genome shotgun (WGS) entry which is preliminary data.</text>
</comment>
<dbReference type="OrthoDB" id="3239511at2759"/>
<evidence type="ECO:0000313" key="2">
    <source>
        <dbReference type="Proteomes" id="UP000724874"/>
    </source>
</evidence>
<dbReference type="Pfam" id="PF18759">
    <property type="entry name" value="Plavaka"/>
    <property type="match status" value="1"/>
</dbReference>